<dbReference type="PROSITE" id="PS50994">
    <property type="entry name" value="INTEGRASE"/>
    <property type="match status" value="1"/>
</dbReference>
<comment type="caution">
    <text evidence="2">The sequence shown here is derived from an EMBL/GenBank/DDBJ whole genome shotgun (WGS) entry which is preliminary data.</text>
</comment>
<dbReference type="Gene3D" id="3.30.420.10">
    <property type="entry name" value="Ribonuclease H-like superfamily/Ribonuclease H"/>
    <property type="match status" value="1"/>
</dbReference>
<accession>X1USS0</accession>
<dbReference type="PANTHER" id="PTHR46889:SF4">
    <property type="entry name" value="TRANSPOSASE INSO FOR INSERTION SEQUENCE ELEMENT IS911B-RELATED"/>
    <property type="match status" value="1"/>
</dbReference>
<evidence type="ECO:0000313" key="2">
    <source>
        <dbReference type="EMBL" id="GAJ02946.1"/>
    </source>
</evidence>
<dbReference type="InterPro" id="IPR050900">
    <property type="entry name" value="Transposase_IS3/IS150/IS904"/>
</dbReference>
<dbReference type="SUPFAM" id="SSF53098">
    <property type="entry name" value="Ribonuclease H-like"/>
    <property type="match status" value="1"/>
</dbReference>
<gene>
    <name evidence="2" type="ORF">S12H4_51666</name>
</gene>
<feature type="non-terminal residue" evidence="2">
    <location>
        <position position="1"/>
    </location>
</feature>
<dbReference type="PANTHER" id="PTHR46889">
    <property type="entry name" value="TRANSPOSASE INSF FOR INSERTION SEQUENCE IS3B-RELATED"/>
    <property type="match status" value="1"/>
</dbReference>
<dbReference type="GO" id="GO:0003676">
    <property type="term" value="F:nucleic acid binding"/>
    <property type="evidence" value="ECO:0007669"/>
    <property type="project" value="InterPro"/>
</dbReference>
<reference evidence="2" key="1">
    <citation type="journal article" date="2014" name="Front. Microbiol.">
        <title>High frequency of phylogenetically diverse reductive dehalogenase-homologous genes in deep subseafloor sedimentary metagenomes.</title>
        <authorList>
            <person name="Kawai M."/>
            <person name="Futagami T."/>
            <person name="Toyoda A."/>
            <person name="Takaki Y."/>
            <person name="Nishi S."/>
            <person name="Hori S."/>
            <person name="Arai W."/>
            <person name="Tsubouchi T."/>
            <person name="Morono Y."/>
            <person name="Uchiyama I."/>
            <person name="Ito T."/>
            <person name="Fujiyama A."/>
            <person name="Inagaki F."/>
            <person name="Takami H."/>
        </authorList>
    </citation>
    <scope>NUCLEOTIDE SEQUENCE</scope>
    <source>
        <strain evidence="2">Expedition CK06-06</strain>
    </source>
</reference>
<feature type="domain" description="Integrase catalytic" evidence="1">
    <location>
        <begin position="11"/>
        <end position="182"/>
    </location>
</feature>
<dbReference type="InterPro" id="IPR012337">
    <property type="entry name" value="RNaseH-like_sf"/>
</dbReference>
<dbReference type="Pfam" id="PF00665">
    <property type="entry name" value="rve"/>
    <property type="match status" value="1"/>
</dbReference>
<sequence length="217" mass="25901">PVFTVISAKSEFEHPTHRVNELWQSDFTYLKVIDWGWYYLSTVLDDYSRYIIAWRLCLNMTAAEVKKTLDMSIARTGVKHVHVYHRPKLLSDNGPCFISSELKDYLNQHDMKHIRTKPYHPMTQGKIERYHRSMKNLILLDNYHCPSELEARITEWVDYYNNHRYHEAIDNVTPLDRYLGLDSKILNQRKKTKAKTIRLRRKLYQSLSIKSLIESLN</sequence>
<dbReference type="AlphaFoldDB" id="X1USS0"/>
<dbReference type="EMBL" id="BARW01032678">
    <property type="protein sequence ID" value="GAJ02946.1"/>
    <property type="molecule type" value="Genomic_DNA"/>
</dbReference>
<dbReference type="InterPro" id="IPR001584">
    <property type="entry name" value="Integrase_cat-core"/>
</dbReference>
<evidence type="ECO:0000259" key="1">
    <source>
        <dbReference type="PROSITE" id="PS50994"/>
    </source>
</evidence>
<dbReference type="GO" id="GO:0015074">
    <property type="term" value="P:DNA integration"/>
    <property type="evidence" value="ECO:0007669"/>
    <property type="project" value="InterPro"/>
</dbReference>
<name>X1USS0_9ZZZZ</name>
<dbReference type="InterPro" id="IPR036397">
    <property type="entry name" value="RNaseH_sf"/>
</dbReference>
<organism evidence="2">
    <name type="scientific">marine sediment metagenome</name>
    <dbReference type="NCBI Taxonomy" id="412755"/>
    <lineage>
        <taxon>unclassified sequences</taxon>
        <taxon>metagenomes</taxon>
        <taxon>ecological metagenomes</taxon>
    </lineage>
</organism>
<proteinExistence type="predicted"/>
<protein>
    <recommendedName>
        <fullName evidence="1">Integrase catalytic domain-containing protein</fullName>
    </recommendedName>
</protein>